<proteinExistence type="inferred from homology"/>
<dbReference type="GO" id="GO:0005886">
    <property type="term" value="C:plasma membrane"/>
    <property type="evidence" value="ECO:0007669"/>
    <property type="project" value="UniProtKB-SubCell"/>
</dbReference>
<sequence>MDFIIDFILHIDVHMVNIVQQYHMWTYAILFLVIFCETGLVVTPFLPGDSLLFVAGAIAAQPNMPLEVNILALIVFAAAVLGDSSNYAIGHYFGRRLFSNPNSKIFKQSYLDKTHEFYKKYGGKTIIIARFVPIVRTFAPFVAGMGKMHYYYFMLYNVTGGALWVGLFCYAGYFFGDLPFVQENLKILVVAIIVISILPAIIEVVRERRKLKKAKDQGIES</sequence>
<evidence type="ECO:0000256" key="5">
    <source>
        <dbReference type="ARBA" id="ARBA00022989"/>
    </source>
</evidence>
<protein>
    <submittedName>
        <fullName evidence="9">DedA family protein</fullName>
    </submittedName>
</protein>
<evidence type="ECO:0000256" key="4">
    <source>
        <dbReference type="ARBA" id="ARBA00022692"/>
    </source>
</evidence>
<reference evidence="9" key="2">
    <citation type="submission" date="2021-04" db="EMBL/GenBank/DDBJ databases">
        <authorList>
            <person name="Gilroy R."/>
        </authorList>
    </citation>
    <scope>NUCLEOTIDE SEQUENCE</scope>
    <source>
        <strain evidence="9">ChiHjej9B8-1298</strain>
    </source>
</reference>
<dbReference type="Proteomes" id="UP000824028">
    <property type="component" value="Unassembled WGS sequence"/>
</dbReference>
<evidence type="ECO:0000259" key="8">
    <source>
        <dbReference type="Pfam" id="PF09335"/>
    </source>
</evidence>
<feature type="transmembrane region" description="Helical" evidence="7">
    <location>
        <begin position="24"/>
        <end position="46"/>
    </location>
</feature>
<keyword evidence="5 7" id="KW-1133">Transmembrane helix</keyword>
<dbReference type="PANTHER" id="PTHR30353:SF0">
    <property type="entry name" value="TRANSMEMBRANE PROTEIN"/>
    <property type="match status" value="1"/>
</dbReference>
<evidence type="ECO:0000256" key="6">
    <source>
        <dbReference type="ARBA" id="ARBA00023136"/>
    </source>
</evidence>
<keyword evidence="6 7" id="KW-0472">Membrane</keyword>
<name>A0A9D2E9P0_9BACE</name>
<keyword evidence="3 7" id="KW-1003">Cell membrane</keyword>
<evidence type="ECO:0000256" key="2">
    <source>
        <dbReference type="ARBA" id="ARBA00010792"/>
    </source>
</evidence>
<dbReference type="Pfam" id="PF09335">
    <property type="entry name" value="VTT_dom"/>
    <property type="match status" value="1"/>
</dbReference>
<evidence type="ECO:0000256" key="3">
    <source>
        <dbReference type="ARBA" id="ARBA00022475"/>
    </source>
</evidence>
<keyword evidence="4 7" id="KW-0812">Transmembrane</keyword>
<evidence type="ECO:0000256" key="1">
    <source>
        <dbReference type="ARBA" id="ARBA00004651"/>
    </source>
</evidence>
<feature type="domain" description="VTT" evidence="8">
    <location>
        <begin position="46"/>
        <end position="173"/>
    </location>
</feature>
<evidence type="ECO:0000313" key="9">
    <source>
        <dbReference type="EMBL" id="HIZ33599.1"/>
    </source>
</evidence>
<dbReference type="InterPro" id="IPR032816">
    <property type="entry name" value="VTT_dom"/>
</dbReference>
<dbReference type="InterPro" id="IPR058127">
    <property type="entry name" value="DedA"/>
</dbReference>
<reference evidence="9" key="1">
    <citation type="journal article" date="2021" name="PeerJ">
        <title>Extensive microbial diversity within the chicken gut microbiome revealed by metagenomics and culture.</title>
        <authorList>
            <person name="Gilroy R."/>
            <person name="Ravi A."/>
            <person name="Getino M."/>
            <person name="Pursley I."/>
            <person name="Horton D.L."/>
            <person name="Alikhan N.F."/>
            <person name="Baker D."/>
            <person name="Gharbi K."/>
            <person name="Hall N."/>
            <person name="Watson M."/>
            <person name="Adriaenssens E.M."/>
            <person name="Foster-Nyarko E."/>
            <person name="Jarju S."/>
            <person name="Secka A."/>
            <person name="Antonio M."/>
            <person name="Oren A."/>
            <person name="Chaudhuri R.R."/>
            <person name="La Ragione R."/>
            <person name="Hildebrand F."/>
            <person name="Pallen M.J."/>
        </authorList>
    </citation>
    <scope>NUCLEOTIDE SEQUENCE</scope>
    <source>
        <strain evidence="9">ChiHjej9B8-1298</strain>
    </source>
</reference>
<feature type="transmembrane region" description="Helical" evidence="7">
    <location>
        <begin position="187"/>
        <end position="205"/>
    </location>
</feature>
<feature type="transmembrane region" description="Helical" evidence="7">
    <location>
        <begin position="150"/>
        <end position="175"/>
    </location>
</feature>
<accession>A0A9D2E9P0</accession>
<dbReference type="AlphaFoldDB" id="A0A9D2E9P0"/>
<feature type="transmembrane region" description="Helical" evidence="7">
    <location>
        <begin position="66"/>
        <end position="89"/>
    </location>
</feature>
<organism evidence="9 10">
    <name type="scientific">Candidatus Bacteroides merdigallinarum</name>
    <dbReference type="NCBI Taxonomy" id="2838473"/>
    <lineage>
        <taxon>Bacteria</taxon>
        <taxon>Pseudomonadati</taxon>
        <taxon>Bacteroidota</taxon>
        <taxon>Bacteroidia</taxon>
        <taxon>Bacteroidales</taxon>
        <taxon>Bacteroidaceae</taxon>
        <taxon>Bacteroides</taxon>
    </lineage>
</organism>
<dbReference type="InterPro" id="IPR032818">
    <property type="entry name" value="DedA-like"/>
</dbReference>
<comment type="similarity">
    <text evidence="2 7">Belongs to the DedA family.</text>
</comment>
<evidence type="ECO:0000256" key="7">
    <source>
        <dbReference type="RuleBase" id="RU367016"/>
    </source>
</evidence>
<evidence type="ECO:0000313" key="10">
    <source>
        <dbReference type="Proteomes" id="UP000824028"/>
    </source>
</evidence>
<comment type="caution">
    <text evidence="9">The sequence shown here is derived from an EMBL/GenBank/DDBJ whole genome shotgun (WGS) entry which is preliminary data.</text>
</comment>
<dbReference type="EMBL" id="DXBX01000068">
    <property type="protein sequence ID" value="HIZ33599.1"/>
    <property type="molecule type" value="Genomic_DNA"/>
</dbReference>
<dbReference type="PANTHER" id="PTHR30353">
    <property type="entry name" value="INNER MEMBRANE PROTEIN DEDA-RELATED"/>
    <property type="match status" value="1"/>
</dbReference>
<gene>
    <name evidence="9" type="ORF">H9814_08700</name>
</gene>
<dbReference type="NCBIfam" id="NF008102">
    <property type="entry name" value="PRK10847.1"/>
    <property type="match status" value="1"/>
</dbReference>
<comment type="subcellular location">
    <subcellularLocation>
        <location evidence="1 7">Cell membrane</location>
        <topology evidence="1 7">Multi-pass membrane protein</topology>
    </subcellularLocation>
</comment>